<proteinExistence type="predicted"/>
<keyword evidence="1" id="KW-1133">Transmembrane helix</keyword>
<feature type="transmembrane region" description="Helical" evidence="1">
    <location>
        <begin position="20"/>
        <end position="36"/>
    </location>
</feature>
<feature type="transmembrane region" description="Helical" evidence="1">
    <location>
        <begin position="43"/>
        <end position="65"/>
    </location>
</feature>
<sequence length="68" mass="8109">MDNKWIETPLPELYSRLAAAPFYIIQLILCIGYLIFTRKEKGCLIVIGKIYCFFIVINYMVALYFRFF</sequence>
<evidence type="ECO:0000313" key="2">
    <source>
        <dbReference type="EMBL" id="PLS04285.1"/>
    </source>
</evidence>
<accession>A0A2N5HFK7</accession>
<comment type="caution">
    <text evidence="2">The sequence shown here is derived from an EMBL/GenBank/DDBJ whole genome shotgun (WGS) entry which is preliminary data.</text>
</comment>
<dbReference type="OrthoDB" id="2911192at2"/>
<name>A0A2N5HFK7_9BACI</name>
<keyword evidence="1" id="KW-0812">Transmembrane</keyword>
<gene>
    <name evidence="2" type="ORF">CVD27_12350</name>
</gene>
<dbReference type="Proteomes" id="UP000234950">
    <property type="component" value="Unassembled WGS sequence"/>
</dbReference>
<dbReference type="AlphaFoldDB" id="A0A2N5HFK7"/>
<dbReference type="RefSeq" id="WP_101648212.1">
    <property type="nucleotide sequence ID" value="NZ_PGVE01000044.1"/>
</dbReference>
<organism evidence="2 3">
    <name type="scientific">Neobacillus cucumis</name>
    <dbReference type="NCBI Taxonomy" id="1740721"/>
    <lineage>
        <taxon>Bacteria</taxon>
        <taxon>Bacillati</taxon>
        <taxon>Bacillota</taxon>
        <taxon>Bacilli</taxon>
        <taxon>Bacillales</taxon>
        <taxon>Bacillaceae</taxon>
        <taxon>Neobacillus</taxon>
    </lineage>
</organism>
<protein>
    <submittedName>
        <fullName evidence="2">Uncharacterized protein</fullName>
    </submittedName>
</protein>
<evidence type="ECO:0000313" key="3">
    <source>
        <dbReference type="Proteomes" id="UP000234950"/>
    </source>
</evidence>
<evidence type="ECO:0000256" key="1">
    <source>
        <dbReference type="SAM" id="Phobius"/>
    </source>
</evidence>
<keyword evidence="3" id="KW-1185">Reference proteome</keyword>
<keyword evidence="1" id="KW-0472">Membrane</keyword>
<reference evidence="2 3" key="1">
    <citation type="submission" date="2017-11" db="EMBL/GenBank/DDBJ databases">
        <title>Comparitive Functional Genomics of Dry Heat Resistant strains isolated from the Viking Spacecraft.</title>
        <authorList>
            <person name="Seuylemezian A."/>
            <person name="Cooper K."/>
            <person name="Vaishampayan P."/>
        </authorList>
    </citation>
    <scope>NUCLEOTIDE SEQUENCE [LARGE SCALE GENOMIC DNA]</scope>
    <source>
        <strain evidence="2 3">V32-6</strain>
    </source>
</reference>
<dbReference type="EMBL" id="PGVE01000044">
    <property type="protein sequence ID" value="PLS04285.1"/>
    <property type="molecule type" value="Genomic_DNA"/>
</dbReference>